<dbReference type="Proteomes" id="UP000769780">
    <property type="component" value="Unassembled WGS sequence"/>
</dbReference>
<evidence type="ECO:0000256" key="1">
    <source>
        <dbReference type="ARBA" id="ARBA00008950"/>
    </source>
</evidence>
<dbReference type="RefSeq" id="WP_221875512.1">
    <property type="nucleotide sequence ID" value="NZ_JACWFH010000035.1"/>
</dbReference>
<dbReference type="PANTHER" id="PTHR42850">
    <property type="entry name" value="METALLOPHOSPHOESTERASE"/>
    <property type="match status" value="1"/>
</dbReference>
<comment type="similarity">
    <text evidence="1">Belongs to the metallophosphoesterase superfamily. YfcE family.</text>
</comment>
<feature type="domain" description="Calcineurin-like phosphoesterase" evidence="2">
    <location>
        <begin position="4"/>
        <end position="199"/>
    </location>
</feature>
<dbReference type="InterPro" id="IPR029052">
    <property type="entry name" value="Metallo-depent_PP-like"/>
</dbReference>
<comment type="caution">
    <text evidence="3">The sequence shown here is derived from an EMBL/GenBank/DDBJ whole genome shotgun (WGS) entry which is preliminary data.</text>
</comment>
<gene>
    <name evidence="3" type="ORF">H0185_21250</name>
</gene>
<dbReference type="CDD" id="cd00838">
    <property type="entry name" value="MPP_superfamily"/>
    <property type="match status" value="1"/>
</dbReference>
<sequence length="245" mass="28240">MEQKLAILTDIHGNYSALKAVLDEIDQDNEKIHIHCLGDLIGIGHETNEVLDLMFSRKDISFVIGNHDQAILDILAGGKPDSRGAEREHHQWIAEHFNHDFIPHLEQIPKKSTAVYNGQRFLFTHYHLTDDEKLLPVDYEPTVKKLDAHYQESQADMVCFGHHHVVHHFKSHERIYFNPGSLGCQHKPLAPYAIVTVRESGNIDVSLKEVPYDNKEFLMSYSRLPIPAKEFVLKNFYGNQHLYLE</sequence>
<dbReference type="InterPro" id="IPR024654">
    <property type="entry name" value="Calcineurin-like_PHP_lpxH"/>
</dbReference>
<proteinExistence type="inferred from homology"/>
<protein>
    <submittedName>
        <fullName evidence="3">Metallophosphoesterase family protein</fullName>
    </submittedName>
</protein>
<dbReference type="InterPro" id="IPR011152">
    <property type="entry name" value="Pesterase_MJ0912"/>
</dbReference>
<dbReference type="InterPro" id="IPR050126">
    <property type="entry name" value="Ap4A_hydrolase"/>
</dbReference>
<dbReference type="PIRSF" id="PIRSF000883">
    <property type="entry name" value="Pesterase_MJ0912"/>
    <property type="match status" value="1"/>
</dbReference>
<name>A0ABS7KAK0_9BACI</name>
<keyword evidence="4" id="KW-1185">Reference proteome</keyword>
<evidence type="ECO:0000313" key="3">
    <source>
        <dbReference type="EMBL" id="MBY0099297.1"/>
    </source>
</evidence>
<organism evidence="3 4">
    <name type="scientific">Mesobacillus maritimus</name>
    <dbReference type="NCBI Taxonomy" id="1643336"/>
    <lineage>
        <taxon>Bacteria</taxon>
        <taxon>Bacillati</taxon>
        <taxon>Bacillota</taxon>
        <taxon>Bacilli</taxon>
        <taxon>Bacillales</taxon>
        <taxon>Bacillaceae</taxon>
        <taxon>Mesobacillus</taxon>
    </lineage>
</organism>
<dbReference type="Pfam" id="PF12850">
    <property type="entry name" value="Metallophos_2"/>
    <property type="match status" value="1"/>
</dbReference>
<dbReference type="EMBL" id="JACWFH010000035">
    <property type="protein sequence ID" value="MBY0099297.1"/>
    <property type="molecule type" value="Genomic_DNA"/>
</dbReference>
<accession>A0ABS7KAK0</accession>
<reference evidence="3 4" key="1">
    <citation type="submission" date="2020-07" db="EMBL/GenBank/DDBJ databases">
        <title>Fungal Genomes of the International Space Station.</title>
        <authorList>
            <person name="Seuylemezian A."/>
            <person name="Singh N.K."/>
            <person name="Wood J."/>
            <person name="Venkateswaran K."/>
        </authorList>
    </citation>
    <scope>NUCLEOTIDE SEQUENCE [LARGE SCALE GENOMIC DNA]</scope>
    <source>
        <strain evidence="3 4">PL-B2</strain>
    </source>
</reference>
<dbReference type="SUPFAM" id="SSF56300">
    <property type="entry name" value="Metallo-dependent phosphatases"/>
    <property type="match status" value="1"/>
</dbReference>
<dbReference type="PANTHER" id="PTHR42850:SF2">
    <property type="entry name" value="BLL5683 PROTEIN"/>
    <property type="match status" value="1"/>
</dbReference>
<dbReference type="Gene3D" id="3.60.21.10">
    <property type="match status" value="1"/>
</dbReference>
<evidence type="ECO:0000313" key="4">
    <source>
        <dbReference type="Proteomes" id="UP000769780"/>
    </source>
</evidence>
<evidence type="ECO:0000259" key="2">
    <source>
        <dbReference type="Pfam" id="PF12850"/>
    </source>
</evidence>